<accession>A0A4V3JYG5</accession>
<keyword evidence="4" id="KW-0732">Signal</keyword>
<comment type="catalytic activity">
    <reaction evidence="1">
        <text>ATP + protein L-histidine = ADP + protein N-phospho-L-histidine.</text>
        <dbReference type="EC" id="2.7.13.3"/>
    </reaction>
</comment>
<feature type="signal peptide" evidence="4">
    <location>
        <begin position="1"/>
        <end position="21"/>
    </location>
</feature>
<dbReference type="AlphaFoldDB" id="A0A4V3JYG5"/>
<dbReference type="Pfam" id="PF02518">
    <property type="entry name" value="HATPase_c"/>
    <property type="match status" value="1"/>
</dbReference>
<evidence type="ECO:0000256" key="4">
    <source>
        <dbReference type="SAM" id="SignalP"/>
    </source>
</evidence>
<evidence type="ECO:0000256" key="3">
    <source>
        <dbReference type="SAM" id="Phobius"/>
    </source>
</evidence>
<dbReference type="Gene3D" id="1.10.287.130">
    <property type="match status" value="1"/>
</dbReference>
<keyword evidence="3" id="KW-1133">Transmembrane helix</keyword>
<gene>
    <name evidence="6" type="ORF">EHS15_02545</name>
</gene>
<feature type="chain" id="PRO_5020673176" description="histidine kinase" evidence="4">
    <location>
        <begin position="22"/>
        <end position="744"/>
    </location>
</feature>
<evidence type="ECO:0000256" key="1">
    <source>
        <dbReference type="ARBA" id="ARBA00000085"/>
    </source>
</evidence>
<dbReference type="RefSeq" id="WP_135758971.1">
    <property type="nucleotide sequence ID" value="NZ_RQHW01000008.1"/>
</dbReference>
<feature type="domain" description="Histidine kinase" evidence="5">
    <location>
        <begin position="567"/>
        <end position="743"/>
    </location>
</feature>
<dbReference type="Proteomes" id="UP000298058">
    <property type="component" value="Unassembled WGS sequence"/>
</dbReference>
<dbReference type="InterPro" id="IPR005467">
    <property type="entry name" value="His_kinase_dom"/>
</dbReference>
<dbReference type="SMART" id="SM00387">
    <property type="entry name" value="HATPase_c"/>
    <property type="match status" value="1"/>
</dbReference>
<evidence type="ECO:0000259" key="5">
    <source>
        <dbReference type="PROSITE" id="PS50109"/>
    </source>
</evidence>
<dbReference type="PRINTS" id="PR00344">
    <property type="entry name" value="BCTRLSENSOR"/>
</dbReference>
<proteinExistence type="predicted"/>
<dbReference type="EMBL" id="RQHW01000008">
    <property type="protein sequence ID" value="TGN20756.1"/>
    <property type="molecule type" value="Genomic_DNA"/>
</dbReference>
<dbReference type="Pfam" id="PF07695">
    <property type="entry name" value="7TMR-DISM_7TM"/>
    <property type="match status" value="1"/>
</dbReference>
<feature type="transmembrane region" description="Helical" evidence="3">
    <location>
        <begin position="354"/>
        <end position="377"/>
    </location>
</feature>
<dbReference type="InterPro" id="IPR004358">
    <property type="entry name" value="Sig_transdc_His_kin-like_C"/>
</dbReference>
<feature type="transmembrane region" description="Helical" evidence="3">
    <location>
        <begin position="324"/>
        <end position="342"/>
    </location>
</feature>
<keyword evidence="3" id="KW-0472">Membrane</keyword>
<evidence type="ECO:0000313" key="6">
    <source>
        <dbReference type="EMBL" id="TGN20756.1"/>
    </source>
</evidence>
<dbReference type="OrthoDB" id="9813151at2"/>
<dbReference type="PROSITE" id="PS50109">
    <property type="entry name" value="HIS_KIN"/>
    <property type="match status" value="1"/>
</dbReference>
<dbReference type="SUPFAM" id="SSF55874">
    <property type="entry name" value="ATPase domain of HSP90 chaperone/DNA topoisomerase II/histidine kinase"/>
    <property type="match status" value="1"/>
</dbReference>
<feature type="transmembrane region" description="Helical" evidence="3">
    <location>
        <begin position="296"/>
        <end position="318"/>
    </location>
</feature>
<comment type="caution">
    <text evidence="6">The sequence shown here is derived from an EMBL/GenBank/DDBJ whole genome shotgun (WGS) entry which is preliminary data.</text>
</comment>
<dbReference type="GO" id="GO:0004673">
    <property type="term" value="F:protein histidine kinase activity"/>
    <property type="evidence" value="ECO:0007669"/>
    <property type="project" value="UniProtKB-EC"/>
</dbReference>
<feature type="transmembrane region" description="Helical" evidence="3">
    <location>
        <begin position="207"/>
        <end position="225"/>
    </location>
</feature>
<evidence type="ECO:0000256" key="2">
    <source>
        <dbReference type="ARBA" id="ARBA00012438"/>
    </source>
</evidence>
<dbReference type="EC" id="2.7.13.3" evidence="2"/>
<dbReference type="InterPro" id="IPR003594">
    <property type="entry name" value="HATPase_dom"/>
</dbReference>
<dbReference type="PANTHER" id="PTHR43065">
    <property type="entry name" value="SENSOR HISTIDINE KINASE"/>
    <property type="match status" value="1"/>
</dbReference>
<dbReference type="PROSITE" id="PS51257">
    <property type="entry name" value="PROKAR_LIPOPROTEIN"/>
    <property type="match status" value="1"/>
</dbReference>
<keyword evidence="3" id="KW-0812">Transmembrane</keyword>
<organism evidence="6 7">
    <name type="scientific">Leptospira idonii</name>
    <dbReference type="NCBI Taxonomy" id="1193500"/>
    <lineage>
        <taxon>Bacteria</taxon>
        <taxon>Pseudomonadati</taxon>
        <taxon>Spirochaetota</taxon>
        <taxon>Spirochaetia</taxon>
        <taxon>Leptospirales</taxon>
        <taxon>Leptospiraceae</taxon>
        <taxon>Leptospira</taxon>
    </lineage>
</organism>
<dbReference type="Gene3D" id="2.60.120.260">
    <property type="entry name" value="Galactose-binding domain-like"/>
    <property type="match status" value="1"/>
</dbReference>
<evidence type="ECO:0000313" key="7">
    <source>
        <dbReference type="Proteomes" id="UP000298058"/>
    </source>
</evidence>
<dbReference type="PANTHER" id="PTHR43065:SF48">
    <property type="entry name" value="HISTIDINE KINASE"/>
    <property type="match status" value="1"/>
</dbReference>
<keyword evidence="7" id="KW-1185">Reference proteome</keyword>
<protein>
    <recommendedName>
        <fullName evidence="2">histidine kinase</fullName>
        <ecNumber evidence="2">2.7.13.3</ecNumber>
    </recommendedName>
</protein>
<name>A0A4V3JYG5_9LEPT</name>
<reference evidence="6" key="1">
    <citation type="journal article" date="2019" name="PLoS Negl. Trop. Dis.">
        <title>Revisiting the worldwide diversity of Leptospira species in the environment.</title>
        <authorList>
            <person name="Vincent A.T."/>
            <person name="Schiettekatte O."/>
            <person name="Bourhy P."/>
            <person name="Veyrier F.J."/>
            <person name="Picardeau M."/>
        </authorList>
    </citation>
    <scope>NUCLEOTIDE SEQUENCE [LARGE SCALE GENOMIC DNA]</scope>
    <source>
        <strain evidence="6">201300427</strain>
    </source>
</reference>
<feature type="transmembrane region" description="Helical" evidence="3">
    <location>
        <begin position="237"/>
        <end position="260"/>
    </location>
</feature>
<feature type="transmembrane region" description="Helical" evidence="3">
    <location>
        <begin position="272"/>
        <end position="289"/>
    </location>
</feature>
<dbReference type="Gene3D" id="3.30.565.10">
    <property type="entry name" value="Histidine kinase-like ATPase, C-terminal domain"/>
    <property type="match status" value="1"/>
</dbReference>
<dbReference type="InterPro" id="IPR011623">
    <property type="entry name" value="7TMR_DISM_rcpt_extracell_dom1"/>
</dbReference>
<dbReference type="InterPro" id="IPR036890">
    <property type="entry name" value="HATPase_C_sf"/>
</dbReference>
<sequence length="744" mass="83923">MKRFLRCAALFCFCIFLSCQNTDFSPRAIDGEIDLSSWNLSETNMILLDGEWLFYPEEWVDDRHPASGKPHLVVSRGTWNDQVLFPSSDREGLGWGTYVLKLKLPQRFAFRDYRLNSGLYGVAAKLIVNGEEIGEVGRVSSAFAGRTEWMSFGETIFPLNEIGKNAVLYVQVSNSMHIRGGMWKAPALGERSYMISSSRTDMIRESFAMGGLFLLGLYQLFLYFFRRKNPSSLLFSAFCFVMSLRLTVTGSYVFAIIGNLQDGELPFRLDYLTNYSGAAIAMYYVRSLYPQAVPILWVHCFSSLYILASCFAVFGSLYWLSFTLHPMLVFTFIPLSLSFYILAKIWMADRQGRLILISGMIILMVSIVVDICSTFFSTSWKDSLSFGLLAFVLSQSVYLSRIHSAIVNLAEKELLAAQYQLVQSEKMSSLGIIVAGVAHEINSPMAVIRLAEQNVLYSLKQMLSDLPSFGSILQGKKLSLFEKLLRFADEPKRNLPGIGERTVRKEIEKYLNEIGCPNPSSKAELLVDLGFVSISEDYKEYLTDPECDSVWIKTSEWIGFLRKMEGIHQASDRVTKIIQSLKTFTHLDPKAEKRLSHIQEGIETVLIIFSHPLKFGIEVQKNFDEIPAFLCYPDELIQVWTNLIHNSIQAMETGKGILRISIRQEVSNDISYAVVSVQDTGKGIPEKDKKKVFEPFFSTKPAGEGTGLGLHITKQIVEKHDGRIELNSDSSGTKFSVSLPIFLP</sequence>